<evidence type="ECO:0000256" key="7">
    <source>
        <dbReference type="RuleBase" id="RU003345"/>
    </source>
</evidence>
<dbReference type="Pfam" id="PF00171">
    <property type="entry name" value="Aldedh"/>
    <property type="match status" value="1"/>
</dbReference>
<keyword evidence="2 4" id="KW-0560">Oxidoreductase</keyword>
<reference evidence="9 10" key="1">
    <citation type="journal article" date="2018" name="Mol. Biol. Evol.">
        <title>Broad Genomic Sampling Reveals a Smut Pathogenic Ancestry of the Fungal Clade Ustilaginomycotina.</title>
        <authorList>
            <person name="Kijpornyongpan T."/>
            <person name="Mondo S.J."/>
            <person name="Barry K."/>
            <person name="Sandor L."/>
            <person name="Lee J."/>
            <person name="Lipzen A."/>
            <person name="Pangilinan J."/>
            <person name="LaButti K."/>
            <person name="Hainaut M."/>
            <person name="Henrissat B."/>
            <person name="Grigoriev I.V."/>
            <person name="Spatafora J.W."/>
            <person name="Aime M.C."/>
        </authorList>
    </citation>
    <scope>NUCLEOTIDE SEQUENCE [LARGE SCALE GENOMIC DNA]</scope>
    <source>
        <strain evidence="9 10">MCA 5214</strain>
    </source>
</reference>
<accession>A0A316V198</accession>
<feature type="domain" description="Aldehyde dehydrogenase" evidence="8">
    <location>
        <begin position="18"/>
        <end position="444"/>
    </location>
</feature>
<dbReference type="PANTHER" id="PTHR43570">
    <property type="entry name" value="ALDEHYDE DEHYDROGENASE"/>
    <property type="match status" value="1"/>
</dbReference>
<evidence type="ECO:0000256" key="2">
    <source>
        <dbReference type="ARBA" id="ARBA00023002"/>
    </source>
</evidence>
<dbReference type="OrthoDB" id="440325at2759"/>
<dbReference type="FunFam" id="3.40.605.10:FF:000004">
    <property type="entry name" value="Aldehyde dehydrogenase"/>
    <property type="match status" value="1"/>
</dbReference>
<dbReference type="Gene3D" id="3.40.309.10">
    <property type="entry name" value="Aldehyde Dehydrogenase, Chain A, domain 2"/>
    <property type="match status" value="1"/>
</dbReference>
<dbReference type="AlphaFoldDB" id="A0A316V198"/>
<dbReference type="GO" id="GO:0004029">
    <property type="term" value="F:aldehyde dehydrogenase (NAD+) activity"/>
    <property type="evidence" value="ECO:0007669"/>
    <property type="project" value="TreeGrafter"/>
</dbReference>
<dbReference type="RefSeq" id="XP_025363797.1">
    <property type="nucleotide sequence ID" value="XM_025505749.1"/>
</dbReference>
<keyword evidence="10" id="KW-1185">Reference proteome</keyword>
<dbReference type="Proteomes" id="UP000245884">
    <property type="component" value="Unassembled WGS sequence"/>
</dbReference>
<keyword evidence="3" id="KW-0520">NAD</keyword>
<dbReference type="InterPro" id="IPR015590">
    <property type="entry name" value="Aldehyde_DH_dom"/>
</dbReference>
<dbReference type="InterPro" id="IPR016161">
    <property type="entry name" value="Ald_DH/histidinol_DH"/>
</dbReference>
<evidence type="ECO:0000256" key="5">
    <source>
        <dbReference type="PIRSR" id="PIRSR036492-1"/>
    </source>
</evidence>
<dbReference type="FunFam" id="3.40.309.10:FF:000003">
    <property type="entry name" value="Aldehyde dehydrogenase"/>
    <property type="match status" value="1"/>
</dbReference>
<organism evidence="9 10">
    <name type="scientific">Jaminaea rosea</name>
    <dbReference type="NCBI Taxonomy" id="1569628"/>
    <lineage>
        <taxon>Eukaryota</taxon>
        <taxon>Fungi</taxon>
        <taxon>Dikarya</taxon>
        <taxon>Basidiomycota</taxon>
        <taxon>Ustilaginomycotina</taxon>
        <taxon>Exobasidiomycetes</taxon>
        <taxon>Microstromatales</taxon>
        <taxon>Microstromatales incertae sedis</taxon>
        <taxon>Jaminaea</taxon>
    </lineage>
</organism>
<name>A0A316V198_9BASI</name>
<dbReference type="PROSITE" id="PS00687">
    <property type="entry name" value="ALDEHYDE_DEHYDR_GLU"/>
    <property type="match status" value="1"/>
</dbReference>
<dbReference type="GO" id="GO:0006081">
    <property type="term" value="P:aldehyde metabolic process"/>
    <property type="evidence" value="ECO:0007669"/>
    <property type="project" value="InterPro"/>
</dbReference>
<proteinExistence type="inferred from homology"/>
<dbReference type="InterPro" id="IPR016162">
    <property type="entry name" value="Ald_DH_N"/>
</dbReference>
<comment type="similarity">
    <text evidence="1 4 7">Belongs to the aldehyde dehydrogenase family.</text>
</comment>
<evidence type="ECO:0000313" key="9">
    <source>
        <dbReference type="EMBL" id="PWN29185.1"/>
    </source>
</evidence>
<evidence type="ECO:0000313" key="10">
    <source>
        <dbReference type="Proteomes" id="UP000245884"/>
    </source>
</evidence>
<evidence type="ECO:0000256" key="6">
    <source>
        <dbReference type="PROSITE-ProRule" id="PRU10007"/>
    </source>
</evidence>
<dbReference type="SUPFAM" id="SSF53720">
    <property type="entry name" value="ALDH-like"/>
    <property type="match status" value="1"/>
</dbReference>
<feature type="active site" evidence="5 6">
    <location>
        <position position="224"/>
    </location>
</feature>
<dbReference type="PIRSF" id="PIRSF036492">
    <property type="entry name" value="ALDH"/>
    <property type="match status" value="1"/>
</dbReference>
<dbReference type="InterPro" id="IPR029510">
    <property type="entry name" value="Ald_DH_CS_GLU"/>
</dbReference>
<dbReference type="InterPro" id="IPR012394">
    <property type="entry name" value="Aldehyde_DH_NAD(P)"/>
</dbReference>
<dbReference type="CDD" id="cd07135">
    <property type="entry name" value="ALDH_F14-YMR110C"/>
    <property type="match status" value="1"/>
</dbReference>
<dbReference type="InterPro" id="IPR016163">
    <property type="entry name" value="Ald_DH_C"/>
</dbReference>
<dbReference type="EMBL" id="KZ819664">
    <property type="protein sequence ID" value="PWN29185.1"/>
    <property type="molecule type" value="Genomic_DNA"/>
</dbReference>
<evidence type="ECO:0000256" key="4">
    <source>
        <dbReference type="PIRNR" id="PIRNR036492"/>
    </source>
</evidence>
<evidence type="ECO:0000259" key="8">
    <source>
        <dbReference type="Pfam" id="PF00171"/>
    </source>
</evidence>
<feature type="active site" evidence="5">
    <location>
        <position position="258"/>
    </location>
</feature>
<evidence type="ECO:0000256" key="1">
    <source>
        <dbReference type="ARBA" id="ARBA00009986"/>
    </source>
</evidence>
<protein>
    <recommendedName>
        <fullName evidence="4">Aldehyde dehydrogenase</fullName>
    </recommendedName>
</protein>
<sequence>MAAAAEAAGLKYDAVESIPQINKELRAAFLTGKTRSIEYRQNQLKQLAFMLQDNEDAFCEALNKDLGRHKFESMFAELMTTITEAVEAVHSVKSWAKKEKVSPGLAWGFHNPHVRREPKGTVLILGAWNYPLTVQIGPLIGAIAAGNTCVLKPSEVSAHSAKLISDLFPKYLDPECYRAVNGGIPQSTALLDCRWEHILYTGNGTVGRIVAEKAAKWLCPTTLELGGKSPTWVDETADLPIAAKRILWGKQFNVGQTCVAPDYVLCTKKVQSQLVAEFKKAADQFWPKGQEAATDQQSKMVNEGHWKRVKGMLEGTNGKIVLGGPPEDNKSQSRAFPLVVVSDVKPDDSIMTGEIFGPVLPIVAVQNVDEAIQFINSRDQPLALYSFSANSDKLIENCRSGGVLTGDILLHNAVGSLPFGGTGPSGYGAYHGKWGFDEFSHKRAVLEAPHRGIMGHAVEMLMKGRYPPYNIKNLSMLGFLAGKKANFARPKNPHASVTKPNSSGLVRKLVYLVALLSLVLGARSRGLITAF</sequence>
<dbReference type="Gene3D" id="3.40.605.10">
    <property type="entry name" value="Aldehyde Dehydrogenase, Chain A, domain 1"/>
    <property type="match status" value="1"/>
</dbReference>
<evidence type="ECO:0000256" key="3">
    <source>
        <dbReference type="ARBA" id="ARBA00023027"/>
    </source>
</evidence>
<dbReference type="PANTHER" id="PTHR43570:SF16">
    <property type="entry name" value="ALDEHYDE DEHYDROGENASE TYPE III, ISOFORM Q"/>
    <property type="match status" value="1"/>
</dbReference>
<dbReference type="GO" id="GO:0005737">
    <property type="term" value="C:cytoplasm"/>
    <property type="evidence" value="ECO:0007669"/>
    <property type="project" value="TreeGrafter"/>
</dbReference>
<dbReference type="STRING" id="1569628.A0A316V198"/>
<gene>
    <name evidence="9" type="ORF">BDZ90DRAFT_231172</name>
</gene>
<dbReference type="GeneID" id="37027572"/>